<name>A0A0P9AHC3_9CLOT</name>
<dbReference type="Gene3D" id="1.10.287.1080">
    <property type="entry name" value="MazG-like"/>
    <property type="match status" value="1"/>
</dbReference>
<dbReference type="OrthoDB" id="581935at2"/>
<keyword evidence="2" id="KW-0378">Hydrolase</keyword>
<comment type="caution">
    <text evidence="2">The sequence shown here is derived from an EMBL/GenBank/DDBJ whole genome shotgun (WGS) entry which is preliminary data.</text>
</comment>
<dbReference type="PATRIC" id="fig|36849.3.peg.1433"/>
<dbReference type="GO" id="GO:0016787">
    <property type="term" value="F:hydrolase activity"/>
    <property type="evidence" value="ECO:0007669"/>
    <property type="project" value="UniProtKB-KW"/>
</dbReference>
<keyword evidence="3" id="KW-1185">Reference proteome</keyword>
<evidence type="ECO:0000313" key="3">
    <source>
        <dbReference type="Proteomes" id="UP000050326"/>
    </source>
</evidence>
<evidence type="ECO:0000313" key="2">
    <source>
        <dbReference type="EMBL" id="KPU44869.1"/>
    </source>
</evidence>
<dbReference type="RefSeq" id="WP_054874427.1">
    <property type="nucleotide sequence ID" value="NZ_LKET01000028.1"/>
</dbReference>
<dbReference type="Pfam" id="PF03819">
    <property type="entry name" value="MazG"/>
    <property type="match status" value="1"/>
</dbReference>
<evidence type="ECO:0000259" key="1">
    <source>
        <dbReference type="Pfam" id="PF03819"/>
    </source>
</evidence>
<dbReference type="InterPro" id="IPR004518">
    <property type="entry name" value="MazG-like_dom"/>
</dbReference>
<accession>A0A0P9AHC3</accession>
<sequence>MELRDALDLIWSNRKYTPSDSKTALSHLNEEVAESLKALLRDDNDKAKRELEDALSCLLIAMKIMDIDIEDAIERQIIQMQKRADKVMVFKKDKVEILVNNVLKGGWSIWSSEDIKDAQKMAKEFGCSIIYEDKGNI</sequence>
<protein>
    <submittedName>
        <fullName evidence="2">MazG nucleotide pyrophosphohydrolase domain protein</fullName>
    </submittedName>
</protein>
<feature type="domain" description="NTP pyrophosphohydrolase MazG-like" evidence="1">
    <location>
        <begin position="21"/>
        <end position="87"/>
    </location>
</feature>
<dbReference type="STRING" id="36849.OXPF_13470"/>
<reference evidence="2 3" key="1">
    <citation type="submission" date="2015-09" db="EMBL/GenBank/DDBJ databases">
        <title>Genome sequence of Oxobacter pfennigii DSM 3222.</title>
        <authorList>
            <person name="Poehlein A."/>
            <person name="Bengelsdorf F.R."/>
            <person name="Schiel-Bengelsdorf B."/>
            <person name="Duerre P."/>
            <person name="Daniel R."/>
        </authorList>
    </citation>
    <scope>NUCLEOTIDE SEQUENCE [LARGE SCALE GENOMIC DNA]</scope>
    <source>
        <strain evidence="2 3">DSM 3222</strain>
    </source>
</reference>
<dbReference type="Proteomes" id="UP000050326">
    <property type="component" value="Unassembled WGS sequence"/>
</dbReference>
<dbReference type="AlphaFoldDB" id="A0A0P9AHC3"/>
<proteinExistence type="predicted"/>
<dbReference type="EMBL" id="LKET01000028">
    <property type="protein sequence ID" value="KPU44869.1"/>
    <property type="molecule type" value="Genomic_DNA"/>
</dbReference>
<gene>
    <name evidence="2" type="ORF">OXPF_13470</name>
</gene>
<dbReference type="SUPFAM" id="SSF101386">
    <property type="entry name" value="all-alpha NTP pyrophosphatases"/>
    <property type="match status" value="1"/>
</dbReference>
<organism evidence="2 3">
    <name type="scientific">Oxobacter pfennigii</name>
    <dbReference type="NCBI Taxonomy" id="36849"/>
    <lineage>
        <taxon>Bacteria</taxon>
        <taxon>Bacillati</taxon>
        <taxon>Bacillota</taxon>
        <taxon>Clostridia</taxon>
        <taxon>Eubacteriales</taxon>
        <taxon>Clostridiaceae</taxon>
        <taxon>Oxobacter</taxon>
    </lineage>
</organism>